<organism evidence="2 3">
    <name type="scientific">Marinobacterium mangrovicola</name>
    <dbReference type="NCBI Taxonomy" id="1476959"/>
    <lineage>
        <taxon>Bacteria</taxon>
        <taxon>Pseudomonadati</taxon>
        <taxon>Pseudomonadota</taxon>
        <taxon>Gammaproteobacteria</taxon>
        <taxon>Oceanospirillales</taxon>
        <taxon>Oceanospirillaceae</taxon>
        <taxon>Marinobacterium</taxon>
    </lineage>
</organism>
<dbReference type="EMBL" id="SMFU01000007">
    <property type="protein sequence ID" value="TCK09137.1"/>
    <property type="molecule type" value="Genomic_DNA"/>
</dbReference>
<feature type="compositionally biased region" description="Polar residues" evidence="1">
    <location>
        <begin position="8"/>
        <end position="44"/>
    </location>
</feature>
<evidence type="ECO:0000256" key="1">
    <source>
        <dbReference type="SAM" id="MobiDB-lite"/>
    </source>
</evidence>
<evidence type="ECO:0000313" key="2">
    <source>
        <dbReference type="EMBL" id="TCK09137.1"/>
    </source>
</evidence>
<protein>
    <submittedName>
        <fullName evidence="2">Uncharacterized protein</fullName>
    </submittedName>
</protein>
<reference evidence="2 3" key="1">
    <citation type="submission" date="2019-03" db="EMBL/GenBank/DDBJ databases">
        <title>Genomic Encyclopedia of Archaeal and Bacterial Type Strains, Phase II (KMG-II): from individual species to whole genera.</title>
        <authorList>
            <person name="Goeker M."/>
        </authorList>
    </citation>
    <scope>NUCLEOTIDE SEQUENCE [LARGE SCALE GENOMIC DNA]</scope>
    <source>
        <strain evidence="2 3">DSM 27697</strain>
    </source>
</reference>
<name>A0A4R1GKY7_9GAMM</name>
<gene>
    <name evidence="2" type="ORF">CLV83_1240</name>
</gene>
<proteinExistence type="predicted"/>
<dbReference type="RefSeq" id="WP_207894741.1">
    <property type="nucleotide sequence ID" value="NZ_SMFU01000007.1"/>
</dbReference>
<accession>A0A4R1GKY7</accession>
<dbReference type="Proteomes" id="UP000294546">
    <property type="component" value="Unassembled WGS sequence"/>
</dbReference>
<dbReference type="AlphaFoldDB" id="A0A4R1GKY7"/>
<evidence type="ECO:0000313" key="3">
    <source>
        <dbReference type="Proteomes" id="UP000294546"/>
    </source>
</evidence>
<feature type="region of interest" description="Disordered" evidence="1">
    <location>
        <begin position="1"/>
        <end position="44"/>
    </location>
</feature>
<keyword evidence="3" id="KW-1185">Reference proteome</keyword>
<comment type="caution">
    <text evidence="2">The sequence shown here is derived from an EMBL/GenBank/DDBJ whole genome shotgun (WGS) entry which is preliminary data.</text>
</comment>
<sequence>MTKKIRPQDNSSNIKNPNKGTPGTNRQRDQNQGNRGKQLNPNKK</sequence>